<dbReference type="InterPro" id="IPR007267">
    <property type="entry name" value="GtrA_DPMS_TM"/>
</dbReference>
<dbReference type="GO" id="GO:0000271">
    <property type="term" value="P:polysaccharide biosynthetic process"/>
    <property type="evidence" value="ECO:0007669"/>
    <property type="project" value="InterPro"/>
</dbReference>
<evidence type="ECO:0000256" key="5">
    <source>
        <dbReference type="SAM" id="Phobius"/>
    </source>
</evidence>
<protein>
    <submittedName>
        <fullName evidence="8">Polysaccharide synthesis protein GtrA</fullName>
    </submittedName>
</protein>
<evidence type="ECO:0000313" key="8">
    <source>
        <dbReference type="EMBL" id="RLU10446.1"/>
    </source>
</evidence>
<dbReference type="AlphaFoldDB" id="A0A3L8CQD5"/>
<evidence type="ECO:0000256" key="3">
    <source>
        <dbReference type="ARBA" id="ARBA00022989"/>
    </source>
</evidence>
<dbReference type="EMBL" id="PEGB01000003">
    <property type="protein sequence ID" value="RLU10446.1"/>
    <property type="molecule type" value="Genomic_DNA"/>
</dbReference>
<feature type="transmembrane region" description="Helical" evidence="5">
    <location>
        <begin position="37"/>
        <end position="57"/>
    </location>
</feature>
<organism evidence="8 9">
    <name type="scientific">Pseudomonas prosekii</name>
    <dbReference type="NCBI Taxonomy" id="1148509"/>
    <lineage>
        <taxon>Bacteria</taxon>
        <taxon>Pseudomonadati</taxon>
        <taxon>Pseudomonadota</taxon>
        <taxon>Gammaproteobacteria</taxon>
        <taxon>Pseudomonadales</taxon>
        <taxon>Pseudomonadaceae</taxon>
        <taxon>Pseudomonas</taxon>
    </lineage>
</organism>
<evidence type="ECO:0000313" key="7">
    <source>
        <dbReference type="EMBL" id="RLU05588.1"/>
    </source>
</evidence>
<evidence type="ECO:0000313" key="10">
    <source>
        <dbReference type="Proteomes" id="UP000282672"/>
    </source>
</evidence>
<dbReference type="RefSeq" id="WP_121733939.1">
    <property type="nucleotide sequence ID" value="NZ_PEGA01000028.1"/>
</dbReference>
<comment type="subcellular location">
    <subcellularLocation>
        <location evidence="1">Membrane</location>
        <topology evidence="1">Multi-pass membrane protein</topology>
    </subcellularLocation>
</comment>
<dbReference type="EMBL" id="PEGA01000028">
    <property type="protein sequence ID" value="RLU05588.1"/>
    <property type="molecule type" value="Genomic_DNA"/>
</dbReference>
<comment type="caution">
    <text evidence="8">The sequence shown here is derived from an EMBL/GenBank/DDBJ whole genome shotgun (WGS) entry which is preliminary data.</text>
</comment>
<evidence type="ECO:0000313" key="9">
    <source>
        <dbReference type="Proteomes" id="UP000282140"/>
    </source>
</evidence>
<sequence>MTFSKGFGAYATIGVVNTLIHAQIFFVLYMAAQFTQALSNFVAFCVAGSFSFYVNVLYTFDSHTSRSGYAGLMGLMGIFSYGIGYVADSYDWPGLWTVCSFTLISLLFGWVFSRFSSPGARGEYHE</sequence>
<keyword evidence="3 5" id="KW-1133">Transmembrane helix</keyword>
<keyword evidence="2 5" id="KW-0812">Transmembrane</keyword>
<dbReference type="Proteomes" id="UP000282140">
    <property type="component" value="Unassembled WGS sequence"/>
</dbReference>
<dbReference type="Proteomes" id="UP000282672">
    <property type="component" value="Unassembled WGS sequence"/>
</dbReference>
<evidence type="ECO:0000256" key="4">
    <source>
        <dbReference type="ARBA" id="ARBA00023136"/>
    </source>
</evidence>
<evidence type="ECO:0000259" key="6">
    <source>
        <dbReference type="Pfam" id="PF04138"/>
    </source>
</evidence>
<evidence type="ECO:0000256" key="2">
    <source>
        <dbReference type="ARBA" id="ARBA00022692"/>
    </source>
</evidence>
<feature type="transmembrane region" description="Helical" evidence="5">
    <location>
        <begin position="7"/>
        <end position="31"/>
    </location>
</feature>
<keyword evidence="4 5" id="KW-0472">Membrane</keyword>
<evidence type="ECO:0000256" key="1">
    <source>
        <dbReference type="ARBA" id="ARBA00004141"/>
    </source>
</evidence>
<gene>
    <name evidence="7" type="ORF">CS076_23535</name>
    <name evidence="8" type="ORF">CS078_10025</name>
</gene>
<dbReference type="GO" id="GO:0016020">
    <property type="term" value="C:membrane"/>
    <property type="evidence" value="ECO:0007669"/>
    <property type="project" value="UniProtKB-SubCell"/>
</dbReference>
<proteinExistence type="predicted"/>
<keyword evidence="9" id="KW-1185">Reference proteome</keyword>
<reference evidence="9 10" key="1">
    <citation type="journal article" date="2018" name="Front. Microbiol.">
        <title>Discovery of Phloeophagus Beetles as a Source of Pseudomonas Strains That Produce Potentially New Bioactive Substances and Description of Pseudomonas bohemica sp. nov.</title>
        <authorList>
            <person name="Saati-Santamaria Z."/>
            <person name="Lopez-Mondejar R."/>
            <person name="Jimenez-Gomez A."/>
            <person name="Diez-Mendez A."/>
            <person name="Vetrovsky T."/>
            <person name="Igual J.M."/>
            <person name="Velazquez E."/>
            <person name="Kolarik M."/>
            <person name="Rivas R."/>
            <person name="Garcia-Fraile P."/>
        </authorList>
    </citation>
    <scope>NUCLEOTIDE SEQUENCE [LARGE SCALE GENOMIC DNA]</scope>
    <source>
        <strain evidence="7 10">A2-NA12</strain>
        <strain evidence="8 9">A2-NA13</strain>
    </source>
</reference>
<feature type="transmembrane region" description="Helical" evidence="5">
    <location>
        <begin position="69"/>
        <end position="87"/>
    </location>
</feature>
<feature type="domain" description="GtrA/DPMS transmembrane" evidence="6">
    <location>
        <begin position="10"/>
        <end position="115"/>
    </location>
</feature>
<name>A0A3L8CQD5_9PSED</name>
<feature type="transmembrane region" description="Helical" evidence="5">
    <location>
        <begin position="93"/>
        <end position="112"/>
    </location>
</feature>
<accession>A0A3L8CQD5</accession>
<dbReference type="Pfam" id="PF04138">
    <property type="entry name" value="GtrA_DPMS_TM"/>
    <property type="match status" value="1"/>
</dbReference>